<keyword evidence="1" id="KW-0540">Nuclease</keyword>
<dbReference type="GO" id="GO:0004519">
    <property type="term" value="F:endonuclease activity"/>
    <property type="evidence" value="ECO:0007669"/>
    <property type="project" value="UniProtKB-KW"/>
</dbReference>
<evidence type="ECO:0000313" key="1">
    <source>
        <dbReference type="EMBL" id="PON86345.1"/>
    </source>
</evidence>
<keyword evidence="1" id="KW-0255">Endonuclease</keyword>
<name>A0A2P5ELJ1_TREOI</name>
<gene>
    <name evidence="1" type="ORF">TorRG33x02_179110</name>
</gene>
<dbReference type="STRING" id="63057.A0A2P5ELJ1"/>
<keyword evidence="2" id="KW-1185">Reference proteome</keyword>
<dbReference type="PANTHER" id="PTHR33710:SF77">
    <property type="entry name" value="DNASE I-LIKE SUPERFAMILY PROTEIN"/>
    <property type="match status" value="1"/>
</dbReference>
<reference evidence="2" key="1">
    <citation type="submission" date="2016-06" db="EMBL/GenBank/DDBJ databases">
        <title>Parallel loss of symbiosis genes in relatives of nitrogen-fixing non-legume Parasponia.</title>
        <authorList>
            <person name="Van Velzen R."/>
            <person name="Holmer R."/>
            <person name="Bu F."/>
            <person name="Rutten L."/>
            <person name="Van Zeijl A."/>
            <person name="Liu W."/>
            <person name="Santuari L."/>
            <person name="Cao Q."/>
            <person name="Sharma T."/>
            <person name="Shen D."/>
            <person name="Roswanjaya Y."/>
            <person name="Wardhani T."/>
            <person name="Kalhor M.S."/>
            <person name="Jansen J."/>
            <person name="Van den Hoogen J."/>
            <person name="Gungor B."/>
            <person name="Hartog M."/>
            <person name="Hontelez J."/>
            <person name="Verver J."/>
            <person name="Yang W.-C."/>
            <person name="Schijlen E."/>
            <person name="Repin R."/>
            <person name="Schilthuizen M."/>
            <person name="Schranz E."/>
            <person name="Heidstra R."/>
            <person name="Miyata K."/>
            <person name="Fedorova E."/>
            <person name="Kohlen W."/>
            <person name="Bisseling T."/>
            <person name="Smit S."/>
            <person name="Geurts R."/>
        </authorList>
    </citation>
    <scope>NUCLEOTIDE SEQUENCE [LARGE SCALE GENOMIC DNA]</scope>
    <source>
        <strain evidence="2">cv. RG33-2</strain>
    </source>
</reference>
<dbReference type="OrthoDB" id="1001388at2759"/>
<comment type="caution">
    <text evidence="1">The sequence shown here is derived from an EMBL/GenBank/DDBJ whole genome shotgun (WGS) entry which is preliminary data.</text>
</comment>
<keyword evidence="1" id="KW-0269">Exonuclease</keyword>
<proteinExistence type="predicted"/>
<accession>A0A2P5ELJ1</accession>
<organism evidence="1 2">
    <name type="scientific">Trema orientale</name>
    <name type="common">Charcoal tree</name>
    <name type="synonym">Celtis orientalis</name>
    <dbReference type="NCBI Taxonomy" id="63057"/>
    <lineage>
        <taxon>Eukaryota</taxon>
        <taxon>Viridiplantae</taxon>
        <taxon>Streptophyta</taxon>
        <taxon>Embryophyta</taxon>
        <taxon>Tracheophyta</taxon>
        <taxon>Spermatophyta</taxon>
        <taxon>Magnoliopsida</taxon>
        <taxon>eudicotyledons</taxon>
        <taxon>Gunneridae</taxon>
        <taxon>Pentapetalae</taxon>
        <taxon>rosids</taxon>
        <taxon>fabids</taxon>
        <taxon>Rosales</taxon>
        <taxon>Cannabaceae</taxon>
        <taxon>Trema</taxon>
    </lineage>
</organism>
<dbReference type="SUPFAM" id="SSF56219">
    <property type="entry name" value="DNase I-like"/>
    <property type="match status" value="1"/>
</dbReference>
<dbReference type="AlphaFoldDB" id="A0A2P5ELJ1"/>
<dbReference type="GO" id="GO:0004527">
    <property type="term" value="F:exonuclease activity"/>
    <property type="evidence" value="ECO:0007669"/>
    <property type="project" value="UniProtKB-KW"/>
</dbReference>
<dbReference type="EMBL" id="JXTC01000134">
    <property type="protein sequence ID" value="PON86345.1"/>
    <property type="molecule type" value="Genomic_DNA"/>
</dbReference>
<dbReference type="Gene3D" id="3.60.10.10">
    <property type="entry name" value="Endonuclease/exonuclease/phosphatase"/>
    <property type="match status" value="1"/>
</dbReference>
<dbReference type="InParanoid" id="A0A2P5ELJ1"/>
<dbReference type="Proteomes" id="UP000237000">
    <property type="component" value="Unassembled WGS sequence"/>
</dbReference>
<evidence type="ECO:0000313" key="2">
    <source>
        <dbReference type="Proteomes" id="UP000237000"/>
    </source>
</evidence>
<dbReference type="InterPro" id="IPR036691">
    <property type="entry name" value="Endo/exonu/phosph_ase_sf"/>
</dbReference>
<keyword evidence="1" id="KW-0378">Hydrolase</keyword>
<sequence>MELKLRSLGFPNFCYKPPVGRAGGFCVVWRQGLFLEPVEVSKHLIRCIVHCEPSLEPWMLAAVYGPSRVTERATFWEKVKNEPSVSNLPWLLVGDLKSTLFSSERSGLGTSRHAQQRSTALCRCVEELGLIDLGVIGGRFSWRNRRFGKAFTQAKLDRALCNMRWRQAFPFAYVQLLPATFSNHNPIVVDTVPMFKRRNQFKFNAAWLRDNRSQLVVRKAWESYNHENSGNQLCGRLTATRRALSIWNRKQFGHVQTELEAIRKELMITQQSPNAAELVDRDTTLRVILHELHEREESLRTNNMMIASCMDLLEFITGDLGHGKDPQLLLYASILVDMIWKTRNNACFEGKELDIFQIHTNVLMFFAEFNKAFSRNTVKTSSKWSPPPTGWLKINTDVCLKDSNSVASVIVHNEKGELSWLSQNI</sequence>
<protein>
    <submittedName>
        <fullName evidence="1">Endonuclease/exonuclease/phosphatase</fullName>
    </submittedName>
</protein>
<dbReference type="PANTHER" id="PTHR33710">
    <property type="entry name" value="BNAC02G09200D PROTEIN"/>
    <property type="match status" value="1"/>
</dbReference>